<evidence type="ECO:0000313" key="4">
    <source>
        <dbReference type="Proteomes" id="UP001597452"/>
    </source>
</evidence>
<keyword evidence="4" id="KW-1185">Reference proteome</keyword>
<dbReference type="RefSeq" id="WP_054753623.1">
    <property type="nucleotide sequence ID" value="NZ_JBHUMZ010000010.1"/>
</dbReference>
<keyword evidence="2" id="KW-1133">Transmembrane helix</keyword>
<name>A0ABW5Q6Z5_9BACI</name>
<organism evidence="3 4">
    <name type="scientific">Piscibacillus salipiscarius</name>
    <dbReference type="NCBI Taxonomy" id="299480"/>
    <lineage>
        <taxon>Bacteria</taxon>
        <taxon>Bacillati</taxon>
        <taxon>Bacillota</taxon>
        <taxon>Bacilli</taxon>
        <taxon>Bacillales</taxon>
        <taxon>Bacillaceae</taxon>
        <taxon>Piscibacillus</taxon>
    </lineage>
</organism>
<sequence>MSDSFEFNSDSETPQSLKLALLASSLTTVADAIATLATLLAIDETKEANLQAEQEKQDINQQLLNLQYQLDDLTNSHQQQQERLDQVINSLNSIQKMIIDKNL</sequence>
<evidence type="ECO:0000256" key="2">
    <source>
        <dbReference type="SAM" id="Phobius"/>
    </source>
</evidence>
<keyword evidence="1" id="KW-0175">Coiled coil</keyword>
<keyword evidence="2" id="KW-0472">Membrane</keyword>
<accession>A0ABW5Q6Z5</accession>
<protein>
    <submittedName>
        <fullName evidence="3">Uncharacterized protein</fullName>
    </submittedName>
</protein>
<feature type="coiled-coil region" evidence="1">
    <location>
        <begin position="42"/>
        <end position="90"/>
    </location>
</feature>
<evidence type="ECO:0000313" key="3">
    <source>
        <dbReference type="EMBL" id="MFD2637733.1"/>
    </source>
</evidence>
<evidence type="ECO:0000256" key="1">
    <source>
        <dbReference type="SAM" id="Coils"/>
    </source>
</evidence>
<keyword evidence="2" id="KW-0812">Transmembrane</keyword>
<gene>
    <name evidence="3" type="ORF">ACFSW4_02450</name>
</gene>
<feature type="transmembrane region" description="Helical" evidence="2">
    <location>
        <begin position="20"/>
        <end position="42"/>
    </location>
</feature>
<proteinExistence type="predicted"/>
<dbReference type="EMBL" id="JBHUMZ010000010">
    <property type="protein sequence ID" value="MFD2637733.1"/>
    <property type="molecule type" value="Genomic_DNA"/>
</dbReference>
<dbReference type="Proteomes" id="UP001597452">
    <property type="component" value="Unassembled WGS sequence"/>
</dbReference>
<reference evidence="4" key="1">
    <citation type="journal article" date="2019" name="Int. J. Syst. Evol. Microbiol.">
        <title>The Global Catalogue of Microorganisms (GCM) 10K type strain sequencing project: providing services to taxonomists for standard genome sequencing and annotation.</title>
        <authorList>
            <consortium name="The Broad Institute Genomics Platform"/>
            <consortium name="The Broad Institute Genome Sequencing Center for Infectious Disease"/>
            <person name="Wu L."/>
            <person name="Ma J."/>
        </authorList>
    </citation>
    <scope>NUCLEOTIDE SEQUENCE [LARGE SCALE GENOMIC DNA]</scope>
    <source>
        <strain evidence="4">TISTR 1571</strain>
    </source>
</reference>
<comment type="caution">
    <text evidence="3">The sequence shown here is derived from an EMBL/GenBank/DDBJ whole genome shotgun (WGS) entry which is preliminary data.</text>
</comment>